<dbReference type="PANTHER" id="PTHR46962:SF1">
    <property type="entry name" value="SERINE_THREONINE-PROTEIN KINASE KIST"/>
    <property type="match status" value="1"/>
</dbReference>
<accession>A0ABV0RM03</accession>
<dbReference type="InterPro" id="IPR017441">
    <property type="entry name" value="Protein_kinase_ATP_BS"/>
</dbReference>
<dbReference type="PROSITE" id="PS00107">
    <property type="entry name" value="PROTEIN_KINASE_ATP"/>
    <property type="match status" value="1"/>
</dbReference>
<keyword evidence="4" id="KW-1185">Reference proteome</keyword>
<dbReference type="EMBL" id="JAHRIN010050875">
    <property type="protein sequence ID" value="MEQ2208976.1"/>
    <property type="molecule type" value="Genomic_DNA"/>
</dbReference>
<protein>
    <submittedName>
        <fullName evidence="3">Uncharacterized protein</fullName>
    </submittedName>
</protein>
<feature type="region of interest" description="Disordered" evidence="2">
    <location>
        <begin position="1"/>
        <end position="24"/>
    </location>
</feature>
<dbReference type="PANTHER" id="PTHR46962">
    <property type="entry name" value="SERINE/THREONINE-PROTEIN KINASE KIST"/>
    <property type="match status" value="1"/>
</dbReference>
<organism evidence="3 4">
    <name type="scientific">Xenoophorus captivus</name>
    <dbReference type="NCBI Taxonomy" id="1517983"/>
    <lineage>
        <taxon>Eukaryota</taxon>
        <taxon>Metazoa</taxon>
        <taxon>Chordata</taxon>
        <taxon>Craniata</taxon>
        <taxon>Vertebrata</taxon>
        <taxon>Euteleostomi</taxon>
        <taxon>Actinopterygii</taxon>
        <taxon>Neopterygii</taxon>
        <taxon>Teleostei</taxon>
        <taxon>Neoteleostei</taxon>
        <taxon>Acanthomorphata</taxon>
        <taxon>Ovalentaria</taxon>
        <taxon>Atherinomorphae</taxon>
        <taxon>Cyprinodontiformes</taxon>
        <taxon>Goodeidae</taxon>
        <taxon>Xenoophorus</taxon>
    </lineage>
</organism>
<proteinExistence type="predicted"/>
<sequence length="175" mass="18751">MAHCVPSGPTSKVQAPGSIPPSQVSVDQSMRPVLFEIFGEIWTVQSRLGQGVSASVYQVSSGRAATAAVKEFQADSQGGDYGYHKERTVLEDIQGHKNIGKNHYLTSSACLIAEMTYLLVCLMLHMSSCLSVTLYGVFTNHNCVGVATRCLLLELLDVSVSDLLVTRSSGVKGGR</sequence>
<evidence type="ECO:0000256" key="2">
    <source>
        <dbReference type="SAM" id="MobiDB-lite"/>
    </source>
</evidence>
<keyword evidence="1" id="KW-0067">ATP-binding</keyword>
<reference evidence="3 4" key="1">
    <citation type="submission" date="2021-06" db="EMBL/GenBank/DDBJ databases">
        <authorList>
            <person name="Palmer J.M."/>
        </authorList>
    </citation>
    <scope>NUCLEOTIDE SEQUENCE [LARGE SCALE GENOMIC DNA]</scope>
    <source>
        <strain evidence="3 4">XC_2019</strain>
        <tissue evidence="3">Muscle</tissue>
    </source>
</reference>
<evidence type="ECO:0000256" key="1">
    <source>
        <dbReference type="PROSITE-ProRule" id="PRU10141"/>
    </source>
</evidence>
<keyword evidence="1" id="KW-0547">Nucleotide-binding</keyword>
<evidence type="ECO:0000313" key="4">
    <source>
        <dbReference type="Proteomes" id="UP001434883"/>
    </source>
</evidence>
<dbReference type="InterPro" id="IPR034372">
    <property type="entry name" value="UHMK1"/>
</dbReference>
<feature type="binding site" evidence="1">
    <location>
        <position position="70"/>
    </location>
    <ligand>
        <name>ATP</name>
        <dbReference type="ChEBI" id="CHEBI:30616"/>
    </ligand>
</feature>
<name>A0ABV0RM03_9TELE</name>
<comment type="caution">
    <text evidence="3">The sequence shown here is derived from an EMBL/GenBank/DDBJ whole genome shotgun (WGS) entry which is preliminary data.</text>
</comment>
<gene>
    <name evidence="3" type="ORF">XENOCAPTIV_021239</name>
</gene>
<dbReference type="Proteomes" id="UP001434883">
    <property type="component" value="Unassembled WGS sequence"/>
</dbReference>
<evidence type="ECO:0000313" key="3">
    <source>
        <dbReference type="EMBL" id="MEQ2208976.1"/>
    </source>
</evidence>